<reference evidence="7 8" key="1">
    <citation type="submission" date="2020-08" db="EMBL/GenBank/DDBJ databases">
        <title>Genome public.</title>
        <authorList>
            <person name="Liu C."/>
            <person name="Sun Q."/>
        </authorList>
    </citation>
    <scope>NUCLEOTIDE SEQUENCE [LARGE SCALE GENOMIC DNA]</scope>
    <source>
        <strain evidence="7 8">NSJ-36</strain>
    </source>
</reference>
<evidence type="ECO:0000256" key="1">
    <source>
        <dbReference type="ARBA" id="ARBA00007957"/>
    </source>
</evidence>
<protein>
    <submittedName>
        <fullName evidence="7">Transcriptional repressor</fullName>
    </submittedName>
</protein>
<keyword evidence="8" id="KW-1185">Reference proteome</keyword>
<evidence type="ECO:0000256" key="2">
    <source>
        <dbReference type="ARBA" id="ARBA00022491"/>
    </source>
</evidence>
<keyword evidence="6" id="KW-0804">Transcription</keyword>
<dbReference type="PANTHER" id="PTHR33202">
    <property type="entry name" value="ZINC UPTAKE REGULATION PROTEIN"/>
    <property type="match status" value="1"/>
</dbReference>
<dbReference type="InterPro" id="IPR043135">
    <property type="entry name" value="Fur_C"/>
</dbReference>
<dbReference type="EMBL" id="JACOOY010000002">
    <property type="protein sequence ID" value="MBC5663990.1"/>
    <property type="molecule type" value="Genomic_DNA"/>
</dbReference>
<organism evidence="7 8">
    <name type="scientific">Dorea hominis</name>
    <dbReference type="NCBI Taxonomy" id="2763040"/>
    <lineage>
        <taxon>Bacteria</taxon>
        <taxon>Bacillati</taxon>
        <taxon>Bacillota</taxon>
        <taxon>Clostridia</taxon>
        <taxon>Lachnospirales</taxon>
        <taxon>Lachnospiraceae</taxon>
        <taxon>Dorea</taxon>
    </lineage>
</organism>
<comment type="similarity">
    <text evidence="1">Belongs to the Fur family.</text>
</comment>
<dbReference type="Proteomes" id="UP000647235">
    <property type="component" value="Unassembled WGS sequence"/>
</dbReference>
<keyword evidence="3" id="KW-0862">Zinc</keyword>
<dbReference type="SUPFAM" id="SSF46785">
    <property type="entry name" value="Winged helix' DNA-binding domain"/>
    <property type="match status" value="1"/>
</dbReference>
<dbReference type="PANTHER" id="PTHR33202:SF7">
    <property type="entry name" value="FERRIC UPTAKE REGULATION PROTEIN"/>
    <property type="match status" value="1"/>
</dbReference>
<evidence type="ECO:0000256" key="4">
    <source>
        <dbReference type="ARBA" id="ARBA00023015"/>
    </source>
</evidence>
<dbReference type="InterPro" id="IPR036388">
    <property type="entry name" value="WH-like_DNA-bd_sf"/>
</dbReference>
<keyword evidence="2" id="KW-0678">Repressor</keyword>
<evidence type="ECO:0000256" key="5">
    <source>
        <dbReference type="ARBA" id="ARBA00023125"/>
    </source>
</evidence>
<evidence type="ECO:0000313" key="8">
    <source>
        <dbReference type="Proteomes" id="UP000647235"/>
    </source>
</evidence>
<accession>A0ABR7ETU8</accession>
<dbReference type="Gene3D" id="3.30.1490.190">
    <property type="match status" value="1"/>
</dbReference>
<dbReference type="RefSeq" id="WP_186855303.1">
    <property type="nucleotide sequence ID" value="NZ_JACOOY010000002.1"/>
</dbReference>
<proteinExistence type="inferred from homology"/>
<dbReference type="InterPro" id="IPR002481">
    <property type="entry name" value="FUR"/>
</dbReference>
<dbReference type="InterPro" id="IPR036390">
    <property type="entry name" value="WH_DNA-bd_sf"/>
</dbReference>
<evidence type="ECO:0000256" key="3">
    <source>
        <dbReference type="ARBA" id="ARBA00022833"/>
    </source>
</evidence>
<dbReference type="Pfam" id="PF01475">
    <property type="entry name" value="FUR"/>
    <property type="match status" value="1"/>
</dbReference>
<keyword evidence="5" id="KW-0238">DNA-binding</keyword>
<sequence length="141" mass="16564">MAERKTYITKTRTEILEYLKQNWSVTVSASDIKKHLEEKEIKANTTTIYRYLDKLLAEHVIIKYADAGSERAVYQYSGEMGHCVQHLHLKCVKCGRILHLDCEFMDEFRNHLKEDHKFRLLCEGDLLHGICGDCEKKMEDK</sequence>
<comment type="caution">
    <text evidence="7">The sequence shown here is derived from an EMBL/GenBank/DDBJ whole genome shotgun (WGS) entry which is preliminary data.</text>
</comment>
<dbReference type="Gene3D" id="1.10.10.10">
    <property type="entry name" value="Winged helix-like DNA-binding domain superfamily/Winged helix DNA-binding domain"/>
    <property type="match status" value="1"/>
</dbReference>
<gene>
    <name evidence="7" type="ORF">H8S07_01650</name>
</gene>
<evidence type="ECO:0000256" key="6">
    <source>
        <dbReference type="ARBA" id="ARBA00023163"/>
    </source>
</evidence>
<evidence type="ECO:0000313" key="7">
    <source>
        <dbReference type="EMBL" id="MBC5663990.1"/>
    </source>
</evidence>
<keyword evidence="4" id="KW-0805">Transcription regulation</keyword>
<name>A0ABR7ETU8_9FIRM</name>